<feature type="transmembrane region" description="Helical" evidence="1">
    <location>
        <begin position="334"/>
        <end position="357"/>
    </location>
</feature>
<evidence type="ECO:0000313" key="2">
    <source>
        <dbReference type="EMBL" id="KNZ50415.1"/>
    </source>
</evidence>
<dbReference type="AlphaFoldDB" id="A0A0L6URG4"/>
<evidence type="ECO:0000313" key="3">
    <source>
        <dbReference type="Proteomes" id="UP000037035"/>
    </source>
</evidence>
<keyword evidence="1" id="KW-0812">Transmembrane</keyword>
<protein>
    <submittedName>
        <fullName evidence="2">Uncharacterized protein</fullName>
    </submittedName>
</protein>
<dbReference type="VEuPathDB" id="FungiDB:VP01_4439g1"/>
<keyword evidence="1" id="KW-1133">Transmembrane helix</keyword>
<sequence>MKISLFPCKMIFKINQIKQQWVGNTVDFSCLQQVTTRVHFWVFLCPASCQAVPQFGFTLVAYILNSDQSLHSSNFSRSLKNKVPVVQIYSSSFSQPRLEMDCAISFSILSSHHHYLNDKKLILPFSSHFLNPNHPSSSPFPKYSIHLLRKPFCHTPFLIPPSTFLFIRGIKYDQIHNYLINWFSNACKEDQNAQKCNFVSCEEKTCFKKCGFLIICQLHNGRFGDTPLIKEWKWKILHVRFHVYDFFLKYAILCESIKGNCVTNECHHPPPKGEAMICNSVIKLLLNPKNYKQWPLSWGFRGRAVNLLFCYTLVTAWHSAQIASLSGVVNMICYYQILMLFNLLNYNSSFLLFYFFYRDSLSFIHSFLLSGETRTWPVYCFPHLIFFSQSFVLSSPLSPSASSALLFIQAIPQHLLVQFLSFHSHLFCFIV</sequence>
<reference evidence="2 3" key="1">
    <citation type="submission" date="2015-08" db="EMBL/GenBank/DDBJ databases">
        <title>Next Generation Sequencing and Analysis of the Genome of Puccinia sorghi L Schw, the Causal Agent of Maize Common Rust.</title>
        <authorList>
            <person name="Rochi L."/>
            <person name="Burguener G."/>
            <person name="Darino M."/>
            <person name="Turjanski A."/>
            <person name="Kreff E."/>
            <person name="Dieguez M.J."/>
            <person name="Sacco F."/>
        </authorList>
    </citation>
    <scope>NUCLEOTIDE SEQUENCE [LARGE SCALE GENOMIC DNA]</scope>
    <source>
        <strain evidence="2 3">RO10H11247</strain>
    </source>
</reference>
<proteinExistence type="predicted"/>
<comment type="caution">
    <text evidence="2">The sequence shown here is derived from an EMBL/GenBank/DDBJ whole genome shotgun (WGS) entry which is preliminary data.</text>
</comment>
<name>A0A0L6URG4_9BASI</name>
<dbReference type="Proteomes" id="UP000037035">
    <property type="component" value="Unassembled WGS sequence"/>
</dbReference>
<evidence type="ECO:0000256" key="1">
    <source>
        <dbReference type="SAM" id="Phobius"/>
    </source>
</evidence>
<dbReference type="EMBL" id="LAVV01009545">
    <property type="protein sequence ID" value="KNZ50415.1"/>
    <property type="molecule type" value="Genomic_DNA"/>
</dbReference>
<keyword evidence="3" id="KW-1185">Reference proteome</keyword>
<gene>
    <name evidence="2" type="ORF">VP01_4439g1</name>
</gene>
<keyword evidence="1" id="KW-0472">Membrane</keyword>
<organism evidence="2 3">
    <name type="scientific">Puccinia sorghi</name>
    <dbReference type="NCBI Taxonomy" id="27349"/>
    <lineage>
        <taxon>Eukaryota</taxon>
        <taxon>Fungi</taxon>
        <taxon>Dikarya</taxon>
        <taxon>Basidiomycota</taxon>
        <taxon>Pucciniomycotina</taxon>
        <taxon>Pucciniomycetes</taxon>
        <taxon>Pucciniales</taxon>
        <taxon>Pucciniaceae</taxon>
        <taxon>Puccinia</taxon>
    </lineage>
</organism>
<accession>A0A0L6URG4</accession>